<proteinExistence type="predicted"/>
<reference evidence="2 3" key="1">
    <citation type="journal article" date="2012" name="Genome Biol.">
        <title>Genome and low-iron response of an oceanic diatom adapted to chronic iron limitation.</title>
        <authorList>
            <person name="Lommer M."/>
            <person name="Specht M."/>
            <person name="Roy A.S."/>
            <person name="Kraemer L."/>
            <person name="Andreson R."/>
            <person name="Gutowska M.A."/>
            <person name="Wolf J."/>
            <person name="Bergner S.V."/>
            <person name="Schilhabel M.B."/>
            <person name="Klostermeier U.C."/>
            <person name="Beiko R.G."/>
            <person name="Rosenstiel P."/>
            <person name="Hippler M."/>
            <person name="Laroche J."/>
        </authorList>
    </citation>
    <scope>NUCLEOTIDE SEQUENCE [LARGE SCALE GENOMIC DNA]</scope>
    <source>
        <strain evidence="2 3">CCMP1005</strain>
    </source>
</reference>
<dbReference type="SUPFAM" id="SSF53474">
    <property type="entry name" value="alpha/beta-Hydrolases"/>
    <property type="match status" value="1"/>
</dbReference>
<protein>
    <submittedName>
        <fullName evidence="2">Uncharacterized protein</fullName>
    </submittedName>
</protein>
<dbReference type="EMBL" id="AGNL01048194">
    <property type="protein sequence ID" value="EJK45860.1"/>
    <property type="molecule type" value="Genomic_DNA"/>
</dbReference>
<dbReference type="OrthoDB" id="568099at2759"/>
<keyword evidence="1" id="KW-0732">Signal</keyword>
<dbReference type="OMA" id="SRFDMLH"/>
<gene>
    <name evidence="2" type="ORF">THAOC_35507</name>
</gene>
<sequence length="387" mass="41358">MRIITSAFALCLAVGGGAFSLSVDRQGFVSSLVSSSGSILLSSHRKDAVVSGSASTNEDAVATTAVVYQPLSISVDGVTVQVACWHPSDKVGQVSSRAAPPLYEYNIALSKIGKSLANWSLPTFIDRSFALEPTRRGVIPSQDQQQLPSHCPVVLLAHGFLGSRFDLSHIGEELAAEGFLVLSPEFPESLSASYDPNASKSGVPIDRSSINDQLLESVCGPLSPTSYGIVGHSLGCGTVDRTGDEKWTRVSIAGGSPSVRGPRSCFIGSVNDGAVSVARAIEPLNQYNFAQLDETTVRSRSWRKLPPRTSFIFRDVNNGPNHISFLAEPCNDAMISFLSPLLPVAQLLGIPVLDFDRYQVSRDSAATGKVVIPLVVDYLKQYMITVE</sequence>
<dbReference type="eggNOG" id="ENOG502S54E">
    <property type="taxonomic scope" value="Eukaryota"/>
</dbReference>
<evidence type="ECO:0000256" key="1">
    <source>
        <dbReference type="SAM" id="SignalP"/>
    </source>
</evidence>
<accession>K0R1N4</accession>
<organism evidence="2 3">
    <name type="scientific">Thalassiosira oceanica</name>
    <name type="common">Marine diatom</name>
    <dbReference type="NCBI Taxonomy" id="159749"/>
    <lineage>
        <taxon>Eukaryota</taxon>
        <taxon>Sar</taxon>
        <taxon>Stramenopiles</taxon>
        <taxon>Ochrophyta</taxon>
        <taxon>Bacillariophyta</taxon>
        <taxon>Coscinodiscophyceae</taxon>
        <taxon>Thalassiosirophycidae</taxon>
        <taxon>Thalassiosirales</taxon>
        <taxon>Thalassiosiraceae</taxon>
        <taxon>Thalassiosira</taxon>
    </lineage>
</organism>
<name>K0R1N4_THAOC</name>
<feature type="chain" id="PRO_5003835938" evidence="1">
    <location>
        <begin position="19"/>
        <end position="387"/>
    </location>
</feature>
<dbReference type="InterPro" id="IPR029058">
    <property type="entry name" value="AB_hydrolase_fold"/>
</dbReference>
<dbReference type="Proteomes" id="UP000266841">
    <property type="component" value="Unassembled WGS sequence"/>
</dbReference>
<dbReference type="AlphaFoldDB" id="K0R1N4"/>
<comment type="caution">
    <text evidence="2">The sequence shown here is derived from an EMBL/GenBank/DDBJ whole genome shotgun (WGS) entry which is preliminary data.</text>
</comment>
<evidence type="ECO:0000313" key="2">
    <source>
        <dbReference type="EMBL" id="EJK45860.1"/>
    </source>
</evidence>
<keyword evidence="3" id="KW-1185">Reference proteome</keyword>
<evidence type="ECO:0000313" key="3">
    <source>
        <dbReference type="Proteomes" id="UP000266841"/>
    </source>
</evidence>
<dbReference type="Gene3D" id="3.40.50.1820">
    <property type="entry name" value="alpha/beta hydrolase"/>
    <property type="match status" value="1"/>
</dbReference>
<feature type="signal peptide" evidence="1">
    <location>
        <begin position="1"/>
        <end position="18"/>
    </location>
</feature>